<name>A0A9Y2N0G3_9PSEU</name>
<dbReference type="Proteomes" id="UP001236014">
    <property type="component" value="Chromosome"/>
</dbReference>
<dbReference type="InterPro" id="IPR023772">
    <property type="entry name" value="DNA-bd_HTH_TetR-type_CS"/>
</dbReference>
<accession>A0A9Y2N0G3</accession>
<dbReference type="KEGG" id="acab:QRX50_14840"/>
<feature type="domain" description="HTH tetR-type" evidence="5">
    <location>
        <begin position="10"/>
        <end position="70"/>
    </location>
</feature>
<keyword evidence="3" id="KW-0804">Transcription</keyword>
<evidence type="ECO:0000256" key="2">
    <source>
        <dbReference type="ARBA" id="ARBA00023125"/>
    </source>
</evidence>
<keyword evidence="1" id="KW-0805">Transcription regulation</keyword>
<dbReference type="Gene3D" id="1.10.357.10">
    <property type="entry name" value="Tetracycline Repressor, domain 2"/>
    <property type="match status" value="1"/>
</dbReference>
<proteinExistence type="predicted"/>
<dbReference type="PROSITE" id="PS01081">
    <property type="entry name" value="HTH_TETR_1"/>
    <property type="match status" value="1"/>
</dbReference>
<dbReference type="EMBL" id="CP127294">
    <property type="protein sequence ID" value="WIX81942.1"/>
    <property type="molecule type" value="Genomic_DNA"/>
</dbReference>
<keyword evidence="2 4" id="KW-0238">DNA-binding</keyword>
<organism evidence="6 7">
    <name type="scientific">Amycolatopsis carbonis</name>
    <dbReference type="NCBI Taxonomy" id="715471"/>
    <lineage>
        <taxon>Bacteria</taxon>
        <taxon>Bacillati</taxon>
        <taxon>Actinomycetota</taxon>
        <taxon>Actinomycetes</taxon>
        <taxon>Pseudonocardiales</taxon>
        <taxon>Pseudonocardiaceae</taxon>
        <taxon>Amycolatopsis</taxon>
    </lineage>
</organism>
<evidence type="ECO:0000256" key="1">
    <source>
        <dbReference type="ARBA" id="ARBA00023015"/>
    </source>
</evidence>
<dbReference type="GO" id="GO:0000976">
    <property type="term" value="F:transcription cis-regulatory region binding"/>
    <property type="evidence" value="ECO:0007669"/>
    <property type="project" value="TreeGrafter"/>
</dbReference>
<sequence>MSPTRAEQAEKTRRTVLATARELFAEHGFDATSLQLIADTMGVTKANVYYYFHTKADILAALLQSSITAFDELLEAAAKVQIGQRRRELLVDGFVEQVVAHRSVSPLHRTDPGARRHESIGQALDDQARRGLRLLFGDRPTPDQTAAYWTAAELGPALRGLDHLSDDDLRATLRRLCLRVLDV</sequence>
<dbReference type="InterPro" id="IPR050109">
    <property type="entry name" value="HTH-type_TetR-like_transc_reg"/>
</dbReference>
<evidence type="ECO:0000256" key="3">
    <source>
        <dbReference type="ARBA" id="ARBA00023163"/>
    </source>
</evidence>
<dbReference type="InterPro" id="IPR001647">
    <property type="entry name" value="HTH_TetR"/>
</dbReference>
<dbReference type="SUPFAM" id="SSF46689">
    <property type="entry name" value="Homeodomain-like"/>
    <property type="match status" value="1"/>
</dbReference>
<evidence type="ECO:0000259" key="5">
    <source>
        <dbReference type="PROSITE" id="PS50977"/>
    </source>
</evidence>
<feature type="DNA-binding region" description="H-T-H motif" evidence="4">
    <location>
        <begin position="33"/>
        <end position="52"/>
    </location>
</feature>
<evidence type="ECO:0000313" key="6">
    <source>
        <dbReference type="EMBL" id="WIX81942.1"/>
    </source>
</evidence>
<evidence type="ECO:0000313" key="7">
    <source>
        <dbReference type="Proteomes" id="UP001236014"/>
    </source>
</evidence>
<dbReference type="PRINTS" id="PR00455">
    <property type="entry name" value="HTHTETR"/>
</dbReference>
<reference evidence="6 7" key="1">
    <citation type="submission" date="2023-06" db="EMBL/GenBank/DDBJ databases">
        <authorList>
            <person name="Oyuntsetseg B."/>
            <person name="Kim S.B."/>
        </authorList>
    </citation>
    <scope>NUCLEOTIDE SEQUENCE [LARGE SCALE GENOMIC DNA]</scope>
    <source>
        <strain evidence="6 7">2-15</strain>
    </source>
</reference>
<dbReference type="AlphaFoldDB" id="A0A9Y2N0G3"/>
<dbReference type="PROSITE" id="PS50977">
    <property type="entry name" value="HTH_TETR_2"/>
    <property type="match status" value="1"/>
</dbReference>
<evidence type="ECO:0000256" key="4">
    <source>
        <dbReference type="PROSITE-ProRule" id="PRU00335"/>
    </source>
</evidence>
<keyword evidence="7" id="KW-1185">Reference proteome</keyword>
<dbReference type="Pfam" id="PF00440">
    <property type="entry name" value="TetR_N"/>
    <property type="match status" value="1"/>
</dbReference>
<dbReference type="PANTHER" id="PTHR30055">
    <property type="entry name" value="HTH-TYPE TRANSCRIPTIONAL REGULATOR RUTR"/>
    <property type="match status" value="1"/>
</dbReference>
<dbReference type="GO" id="GO:0003700">
    <property type="term" value="F:DNA-binding transcription factor activity"/>
    <property type="evidence" value="ECO:0007669"/>
    <property type="project" value="TreeGrafter"/>
</dbReference>
<dbReference type="PANTHER" id="PTHR30055:SF234">
    <property type="entry name" value="HTH-TYPE TRANSCRIPTIONAL REGULATOR BETI"/>
    <property type="match status" value="1"/>
</dbReference>
<gene>
    <name evidence="6" type="ORF">QRX50_14840</name>
</gene>
<dbReference type="RefSeq" id="WP_285972523.1">
    <property type="nucleotide sequence ID" value="NZ_CP127294.1"/>
</dbReference>
<protein>
    <submittedName>
        <fullName evidence="6">TetR/AcrR family transcriptional regulator</fullName>
    </submittedName>
</protein>
<dbReference type="InterPro" id="IPR009057">
    <property type="entry name" value="Homeodomain-like_sf"/>
</dbReference>